<reference evidence="3 4" key="2">
    <citation type="submission" date="2024-05" db="EMBL/GenBank/DDBJ databases">
        <authorList>
            <person name="Chen Y."/>
            <person name="Shah S."/>
            <person name="Dougan E. K."/>
            <person name="Thang M."/>
            <person name="Chan C."/>
        </authorList>
    </citation>
    <scope>NUCLEOTIDE SEQUENCE [LARGE SCALE GENOMIC DNA]</scope>
</reference>
<proteinExistence type="predicted"/>
<dbReference type="EMBL" id="CAMXCT020005802">
    <property type="protein sequence ID" value="CAL1166689.1"/>
    <property type="molecule type" value="Genomic_DNA"/>
</dbReference>
<dbReference type="Proteomes" id="UP001152797">
    <property type="component" value="Unassembled WGS sequence"/>
</dbReference>
<evidence type="ECO:0000313" key="2">
    <source>
        <dbReference type="EMBL" id="CAI4013314.1"/>
    </source>
</evidence>
<feature type="compositionally biased region" description="Basic and acidic residues" evidence="1">
    <location>
        <begin position="360"/>
        <end position="417"/>
    </location>
</feature>
<organism evidence="2">
    <name type="scientific">Cladocopium goreaui</name>
    <dbReference type="NCBI Taxonomy" id="2562237"/>
    <lineage>
        <taxon>Eukaryota</taxon>
        <taxon>Sar</taxon>
        <taxon>Alveolata</taxon>
        <taxon>Dinophyceae</taxon>
        <taxon>Suessiales</taxon>
        <taxon>Symbiodiniaceae</taxon>
        <taxon>Cladocopium</taxon>
    </lineage>
</organism>
<feature type="non-terminal residue" evidence="2">
    <location>
        <position position="814"/>
    </location>
</feature>
<feature type="region of interest" description="Disordered" evidence="1">
    <location>
        <begin position="123"/>
        <end position="202"/>
    </location>
</feature>
<reference evidence="2" key="1">
    <citation type="submission" date="2022-10" db="EMBL/GenBank/DDBJ databases">
        <authorList>
            <person name="Chen Y."/>
            <person name="Dougan E. K."/>
            <person name="Chan C."/>
            <person name="Rhodes N."/>
            <person name="Thang M."/>
        </authorList>
    </citation>
    <scope>NUCLEOTIDE SEQUENCE</scope>
</reference>
<comment type="caution">
    <text evidence="2">The sequence shown here is derived from an EMBL/GenBank/DDBJ whole genome shotgun (WGS) entry which is preliminary data.</text>
</comment>
<gene>
    <name evidence="2" type="ORF">C1SCF055_LOCUS38301</name>
</gene>
<accession>A0A9P1DMY2</accession>
<dbReference type="EMBL" id="CAMXCT010005802">
    <property type="protein sequence ID" value="CAI4013314.1"/>
    <property type="molecule type" value="Genomic_DNA"/>
</dbReference>
<evidence type="ECO:0000256" key="1">
    <source>
        <dbReference type="SAM" id="MobiDB-lite"/>
    </source>
</evidence>
<protein>
    <submittedName>
        <fullName evidence="3">Beta-lactamase domain-containing protein 2</fullName>
    </submittedName>
</protein>
<name>A0A9P1DMY2_9DINO</name>
<evidence type="ECO:0000313" key="4">
    <source>
        <dbReference type="Proteomes" id="UP001152797"/>
    </source>
</evidence>
<dbReference type="EMBL" id="CAMXCT030005802">
    <property type="protein sequence ID" value="CAL4800626.1"/>
    <property type="molecule type" value="Genomic_DNA"/>
</dbReference>
<evidence type="ECO:0000313" key="3">
    <source>
        <dbReference type="EMBL" id="CAL4800626.1"/>
    </source>
</evidence>
<feature type="compositionally biased region" description="Low complexity" evidence="1">
    <location>
        <begin position="180"/>
        <end position="202"/>
    </location>
</feature>
<feature type="compositionally biased region" description="Basic residues" evidence="1">
    <location>
        <begin position="153"/>
        <end position="166"/>
    </location>
</feature>
<keyword evidence="4" id="KW-1185">Reference proteome</keyword>
<feature type="compositionally biased region" description="Polar residues" evidence="1">
    <location>
        <begin position="131"/>
        <end position="152"/>
    </location>
</feature>
<feature type="non-terminal residue" evidence="2">
    <location>
        <position position="1"/>
    </location>
</feature>
<sequence>KNFPPLCQLAKALVGLFGAIPTGLSGRAAVVNLPGTPGKDYSYAEVQLQAIHHRLARHHSRDSAFLRAIAAAMEPWRCSCGRLNKKTARVCGSCQWGYAPPPSQWQWQQPTWNAQWDENQWVKSPRRREVQSQSQSPRARTASPRQRTQQQSHKTRSRRKNGKNKQKQKDQEEELEEPPWEWQTPSLPALPASASSQSQATSKIEQKYKELVHQLKKTPEQLTPEVQALVTKEIVSETQGAAKSLHSVVSKMEKAQKALDAANGARLQLHSRWRTFMAAAIPRWTKWVEDFQKDDAELHDKIKTAKEYYDTIKEEYGQQQSSFHLKSPIEVEDDEESSVDQAAEKIKESMASMMQSLSDVKNKADQLHAEQEKTAKRPRLEHTGNEDKMDEGPSFGEPDRRLSPTEVDQKSTEESSHLRLQCRGRSFVDADQQADHYEDVITEVASIIGVGRLTLVQICAEAIEPSERLEHYGEADLQFEKTDLVSAGAEITGSQFHRARHGDAFLLHVLREEDLPAFEHLTFSDEQIQIGLAELLAIPRPTGVAYGPDWYHSLEAAFNAGAAVEMLEEGYVAYVLTWFVDAARSSFCQHPRVVRIYEDRRQWRSEILGLWQFDLAPNCPTELHFVDPEPPKTPWENHIAHIIITQRAEPDHAAVLISAVSWEDYPNVHQNVHYMPNMASMQEIIARHAPEHCRGRACRVHRGNQFFEHIQRSRIGNGDSIEIDIMPPPRREEDHMNMLQTQVAKVRAKAFPVQISLEASIPANDDEIKEDHYLPEVLVTEHPPTADFLKPDGISFQALPASLSLTATSLHALQ</sequence>
<dbReference type="AlphaFoldDB" id="A0A9P1DMY2"/>
<feature type="region of interest" description="Disordered" evidence="1">
    <location>
        <begin position="352"/>
        <end position="418"/>
    </location>
</feature>